<keyword evidence="4" id="KW-1185">Reference proteome</keyword>
<dbReference type="Pfam" id="PF07332">
    <property type="entry name" value="Phage_holin_3_6"/>
    <property type="match status" value="1"/>
</dbReference>
<dbReference type="EMBL" id="FQYL01000007">
    <property type="protein sequence ID" value="SHI92958.1"/>
    <property type="molecule type" value="Genomic_DNA"/>
</dbReference>
<accession>A0ABY1ICC0</accession>
<sequence>MSETPTTPPPPGAPGSHGSTSRSSARGPQPTIGELIARISENVSGLIQGEIDLAKAKGKRMAANLGLGAGLLAAAGVLALFAFGILLGGIVRLLALALPLWAGYLIVAAVLFIIVAILALLGVKHLKKGRSDVPAPQEGLRTSAETVKSAVASGLKKGGEAL</sequence>
<dbReference type="Proteomes" id="UP000184390">
    <property type="component" value="Unassembled WGS sequence"/>
</dbReference>
<keyword evidence="2" id="KW-0812">Transmembrane</keyword>
<dbReference type="RefSeq" id="WP_073453007.1">
    <property type="nucleotide sequence ID" value="NZ_FQYL01000007.1"/>
</dbReference>
<feature type="transmembrane region" description="Helical" evidence="2">
    <location>
        <begin position="65"/>
        <end position="95"/>
    </location>
</feature>
<gene>
    <name evidence="3" type="ORF">SAMN05216246_10775</name>
</gene>
<proteinExistence type="predicted"/>
<evidence type="ECO:0000313" key="3">
    <source>
        <dbReference type="EMBL" id="SHI92958.1"/>
    </source>
</evidence>
<dbReference type="InterPro" id="IPR009937">
    <property type="entry name" value="Phage_holin_3_6"/>
</dbReference>
<organism evidence="3 4">
    <name type="scientific">Actinomyces denticolens</name>
    <dbReference type="NCBI Taxonomy" id="52767"/>
    <lineage>
        <taxon>Bacteria</taxon>
        <taxon>Bacillati</taxon>
        <taxon>Actinomycetota</taxon>
        <taxon>Actinomycetes</taxon>
        <taxon>Actinomycetales</taxon>
        <taxon>Actinomycetaceae</taxon>
        <taxon>Actinomyces</taxon>
    </lineage>
</organism>
<reference evidence="3 4" key="1">
    <citation type="submission" date="2016-11" db="EMBL/GenBank/DDBJ databases">
        <authorList>
            <person name="Varghese N."/>
            <person name="Submissions S."/>
        </authorList>
    </citation>
    <scope>NUCLEOTIDE SEQUENCE [LARGE SCALE GENOMIC DNA]</scope>
    <source>
        <strain evidence="3 4">PA</strain>
    </source>
</reference>
<comment type="caution">
    <text evidence="3">The sequence shown here is derived from an EMBL/GenBank/DDBJ whole genome shotgun (WGS) entry which is preliminary data.</text>
</comment>
<keyword evidence="2" id="KW-1133">Transmembrane helix</keyword>
<evidence type="ECO:0000256" key="2">
    <source>
        <dbReference type="SAM" id="Phobius"/>
    </source>
</evidence>
<protein>
    <submittedName>
        <fullName evidence="3">Holin-X, holin superfamily III</fullName>
    </submittedName>
</protein>
<feature type="region of interest" description="Disordered" evidence="1">
    <location>
        <begin position="1"/>
        <end position="28"/>
    </location>
</feature>
<feature type="compositionally biased region" description="Pro residues" evidence="1">
    <location>
        <begin position="1"/>
        <end position="13"/>
    </location>
</feature>
<feature type="transmembrane region" description="Helical" evidence="2">
    <location>
        <begin position="101"/>
        <end position="121"/>
    </location>
</feature>
<name>A0ABY1ICC0_9ACTO</name>
<evidence type="ECO:0000256" key="1">
    <source>
        <dbReference type="SAM" id="MobiDB-lite"/>
    </source>
</evidence>
<keyword evidence="2" id="KW-0472">Membrane</keyword>
<evidence type="ECO:0000313" key="4">
    <source>
        <dbReference type="Proteomes" id="UP000184390"/>
    </source>
</evidence>